<dbReference type="Proteomes" id="UP000663828">
    <property type="component" value="Unassembled WGS sequence"/>
</dbReference>
<accession>A0A813WX76</accession>
<proteinExistence type="predicted"/>
<feature type="signal peptide" evidence="1">
    <location>
        <begin position="1"/>
        <end position="27"/>
    </location>
</feature>
<keyword evidence="3" id="KW-1185">Reference proteome</keyword>
<name>A0A813WX76_ADIRI</name>
<dbReference type="PANTHER" id="PTHR38075">
    <property type="entry name" value="DUF4139 DOMAIN-CONTAINING PROTEIN"/>
    <property type="match status" value="1"/>
</dbReference>
<sequence>MTPYSSTMTLISYLLTTIFLGSSLIQASNDINSGIHIRIYDNIAEILQPISPFDLPVNYSQQEWSDIRIDSFRLIGEHVDIHAQSLYYNQTTTNGQKILIQRSTHNETYTSAIMIDETRNLVHDLVDNTYYVLSPDRIRYLSIPFVRRYFVDFIFDLKHDEQLYLRYLQNNIKWQVRYDLQLEMNDTDSILQAYADIRNDGSSLLMIDSAELIAGDVKIRSSSYSSYSSASYNDYNGFGSAGAASDQQIMTTTTYPTPIISQSEELAGVYIFTINDTFILDPHSNYILPMFRPTIDIERYGLIDKYFQRMDRQGNAQRAYRLRVPDKYLPKGHVFIRESDRLVGETIWSDYSANETNEFNLGEDPDLQFIESIQLLSRRQAYEANGYRFILSTYSMNLRLINSKKRPMDLEYRLRFSSQDNLTLKENTNDNLLQVDGSIIVGLFQLSANDEQEFKFTFETQ</sequence>
<protein>
    <submittedName>
        <fullName evidence="2">Uncharacterized protein</fullName>
    </submittedName>
</protein>
<evidence type="ECO:0000313" key="3">
    <source>
        <dbReference type="Proteomes" id="UP000663828"/>
    </source>
</evidence>
<organism evidence="2 3">
    <name type="scientific">Adineta ricciae</name>
    <name type="common">Rotifer</name>
    <dbReference type="NCBI Taxonomy" id="249248"/>
    <lineage>
        <taxon>Eukaryota</taxon>
        <taxon>Metazoa</taxon>
        <taxon>Spiralia</taxon>
        <taxon>Gnathifera</taxon>
        <taxon>Rotifera</taxon>
        <taxon>Eurotatoria</taxon>
        <taxon>Bdelloidea</taxon>
        <taxon>Adinetida</taxon>
        <taxon>Adinetidae</taxon>
        <taxon>Adineta</taxon>
    </lineage>
</organism>
<dbReference type="EMBL" id="CAJNOR010000278">
    <property type="protein sequence ID" value="CAF0864656.1"/>
    <property type="molecule type" value="Genomic_DNA"/>
</dbReference>
<keyword evidence="1" id="KW-0732">Signal</keyword>
<dbReference type="AlphaFoldDB" id="A0A813WX76"/>
<feature type="chain" id="PRO_5032828452" evidence="1">
    <location>
        <begin position="28"/>
        <end position="461"/>
    </location>
</feature>
<comment type="caution">
    <text evidence="2">The sequence shown here is derived from an EMBL/GenBank/DDBJ whole genome shotgun (WGS) entry which is preliminary data.</text>
</comment>
<reference evidence="2" key="1">
    <citation type="submission" date="2021-02" db="EMBL/GenBank/DDBJ databases">
        <authorList>
            <person name="Nowell W R."/>
        </authorList>
    </citation>
    <scope>NUCLEOTIDE SEQUENCE</scope>
</reference>
<evidence type="ECO:0000313" key="2">
    <source>
        <dbReference type="EMBL" id="CAF0864656.1"/>
    </source>
</evidence>
<dbReference type="PANTHER" id="PTHR38075:SF1">
    <property type="entry name" value="DUF4139 DOMAIN-CONTAINING PROTEIN"/>
    <property type="match status" value="1"/>
</dbReference>
<evidence type="ECO:0000256" key="1">
    <source>
        <dbReference type="SAM" id="SignalP"/>
    </source>
</evidence>
<gene>
    <name evidence="2" type="ORF">XAT740_LOCUS6171</name>
</gene>